<reference evidence="8" key="1">
    <citation type="journal article" date="2015" name="Nature">
        <title>Complex archaea that bridge the gap between prokaryotes and eukaryotes.</title>
        <authorList>
            <person name="Spang A."/>
            <person name="Saw J.H."/>
            <person name="Jorgensen S.L."/>
            <person name="Zaremba-Niedzwiedzka K."/>
            <person name="Martijn J."/>
            <person name="Lind A.E."/>
            <person name="van Eijk R."/>
            <person name="Schleper C."/>
            <person name="Guy L."/>
            <person name="Ettema T.J."/>
        </authorList>
    </citation>
    <scope>NUCLEOTIDE SEQUENCE</scope>
</reference>
<dbReference type="EMBL" id="LAZR01000147">
    <property type="protein sequence ID" value="KKN86432.1"/>
    <property type="molecule type" value="Genomic_DNA"/>
</dbReference>
<dbReference type="PANTHER" id="PTHR42709">
    <property type="entry name" value="ALKALINE PHOSPHATASE LIKE PROTEIN"/>
    <property type="match status" value="1"/>
</dbReference>
<proteinExistence type="predicted"/>
<dbReference type="Pfam" id="PF09335">
    <property type="entry name" value="VTT_dom"/>
    <property type="match status" value="1"/>
</dbReference>
<accession>A0A0F9UGF3</accession>
<feature type="transmembrane region" description="Helical" evidence="6">
    <location>
        <begin position="166"/>
        <end position="189"/>
    </location>
</feature>
<evidence type="ECO:0000256" key="6">
    <source>
        <dbReference type="SAM" id="Phobius"/>
    </source>
</evidence>
<evidence type="ECO:0000256" key="4">
    <source>
        <dbReference type="ARBA" id="ARBA00022989"/>
    </source>
</evidence>
<evidence type="ECO:0000256" key="3">
    <source>
        <dbReference type="ARBA" id="ARBA00022692"/>
    </source>
</evidence>
<protein>
    <recommendedName>
        <fullName evidence="7">VTT domain-containing protein</fullName>
    </recommendedName>
</protein>
<keyword evidence="2" id="KW-1003">Cell membrane</keyword>
<keyword evidence="5 6" id="KW-0472">Membrane</keyword>
<dbReference type="InterPro" id="IPR032816">
    <property type="entry name" value="VTT_dom"/>
</dbReference>
<gene>
    <name evidence="8" type="ORF">LCGC14_0268310</name>
</gene>
<evidence type="ECO:0000256" key="2">
    <source>
        <dbReference type="ARBA" id="ARBA00022475"/>
    </source>
</evidence>
<keyword evidence="4 6" id="KW-1133">Transmembrane helix</keyword>
<comment type="caution">
    <text evidence="8">The sequence shown here is derived from an EMBL/GenBank/DDBJ whole genome shotgun (WGS) entry which is preliminary data.</text>
</comment>
<evidence type="ECO:0000256" key="1">
    <source>
        <dbReference type="ARBA" id="ARBA00004651"/>
    </source>
</evidence>
<sequence length="210" mass="22768">MTEYLIQYGYGFIFVVVLLESTGLPLPGESLIVAAGMLSGEGSFNILAVLIAAFSGSIVGDNLGYLVGRRYGRKIVVRWGAHFGLGEKRFAMVEERFQTYGFAVVLVARFVIILRQLNGFVAGTMRMNWPVFLFYNCISAALWAGAYGLGAYVFGTAFRHFFAESGTWPIILIAGGVCLIGVVGTYRFLFNDAENGGGEAEEPTAPDSRG</sequence>
<evidence type="ECO:0000313" key="8">
    <source>
        <dbReference type="EMBL" id="KKN86432.1"/>
    </source>
</evidence>
<name>A0A0F9UGF3_9ZZZZ</name>
<feature type="transmembrane region" description="Helical" evidence="6">
    <location>
        <begin position="7"/>
        <end position="26"/>
    </location>
</feature>
<feature type="transmembrane region" description="Helical" evidence="6">
    <location>
        <begin position="46"/>
        <end position="68"/>
    </location>
</feature>
<dbReference type="InterPro" id="IPR051311">
    <property type="entry name" value="DedA_domain"/>
</dbReference>
<dbReference type="PANTHER" id="PTHR42709:SF6">
    <property type="entry name" value="UNDECAPRENYL PHOSPHATE TRANSPORTER A"/>
    <property type="match status" value="1"/>
</dbReference>
<feature type="domain" description="VTT" evidence="7">
    <location>
        <begin position="26"/>
        <end position="147"/>
    </location>
</feature>
<dbReference type="AlphaFoldDB" id="A0A0F9UGF3"/>
<comment type="subcellular location">
    <subcellularLocation>
        <location evidence="1">Cell membrane</location>
        <topology evidence="1">Multi-pass membrane protein</topology>
    </subcellularLocation>
</comment>
<evidence type="ECO:0000259" key="7">
    <source>
        <dbReference type="Pfam" id="PF09335"/>
    </source>
</evidence>
<evidence type="ECO:0000256" key="5">
    <source>
        <dbReference type="ARBA" id="ARBA00023136"/>
    </source>
</evidence>
<dbReference type="GO" id="GO:0005886">
    <property type="term" value="C:plasma membrane"/>
    <property type="evidence" value="ECO:0007669"/>
    <property type="project" value="UniProtKB-SubCell"/>
</dbReference>
<keyword evidence="3 6" id="KW-0812">Transmembrane</keyword>
<organism evidence="8">
    <name type="scientific">marine sediment metagenome</name>
    <dbReference type="NCBI Taxonomy" id="412755"/>
    <lineage>
        <taxon>unclassified sequences</taxon>
        <taxon>metagenomes</taxon>
        <taxon>ecological metagenomes</taxon>
    </lineage>
</organism>
<feature type="transmembrane region" description="Helical" evidence="6">
    <location>
        <begin position="129"/>
        <end position="154"/>
    </location>
</feature>